<feature type="signal peptide" evidence="1">
    <location>
        <begin position="1"/>
        <end position="16"/>
    </location>
</feature>
<dbReference type="Proteomes" id="UP000314986">
    <property type="component" value="Unassembled WGS sequence"/>
</dbReference>
<evidence type="ECO:0000313" key="2">
    <source>
        <dbReference type="EMBL" id="AFP10409.1"/>
    </source>
</evidence>
<keyword evidence="1" id="KW-0732">Signal</keyword>
<protein>
    <submittedName>
        <fullName evidence="2">Phosphatidylethanolamine-binding protein 4-like protein</fullName>
    </submittedName>
</protein>
<reference evidence="4" key="2">
    <citation type="journal article" date="2007" name="PLoS Biol.">
        <title>Survey sequencing and comparative analysis of the elephant shark (Callorhinchus milii) genome.</title>
        <authorList>
            <person name="Venkatesh B."/>
            <person name="Kirkness E.F."/>
            <person name="Loh Y.H."/>
            <person name="Halpern A.L."/>
            <person name="Lee A.P."/>
            <person name="Johnson J."/>
            <person name="Dandona N."/>
            <person name="Viswanathan L.D."/>
            <person name="Tay A."/>
            <person name="Venter J.C."/>
            <person name="Strausberg R.L."/>
            <person name="Brenner S."/>
        </authorList>
    </citation>
    <scope>NUCLEOTIDE SEQUENCE [LARGE SCALE GENOMIC DNA]</scope>
</reference>
<organism evidence="2">
    <name type="scientific">Callorhinchus milii</name>
    <name type="common">Ghost shark</name>
    <dbReference type="NCBI Taxonomy" id="7868"/>
    <lineage>
        <taxon>Eukaryota</taxon>
        <taxon>Metazoa</taxon>
        <taxon>Chordata</taxon>
        <taxon>Craniata</taxon>
        <taxon>Vertebrata</taxon>
        <taxon>Chondrichthyes</taxon>
        <taxon>Holocephali</taxon>
        <taxon>Chimaeriformes</taxon>
        <taxon>Callorhinchidae</taxon>
        <taxon>Callorhinchus</taxon>
    </lineage>
</organism>
<dbReference type="GeneTree" id="ENSGT01120000277703"/>
<dbReference type="Ensembl" id="ENSCMIT00000015161.1">
    <property type="protein sequence ID" value="ENSCMIP00000014848.1"/>
    <property type="gene ID" value="ENSCMIG00000007292.1"/>
</dbReference>
<reference evidence="4" key="1">
    <citation type="journal article" date="2006" name="Science">
        <title>Ancient noncoding elements conserved in the human genome.</title>
        <authorList>
            <person name="Venkatesh B."/>
            <person name="Kirkness E.F."/>
            <person name="Loh Y.H."/>
            <person name="Halpern A.L."/>
            <person name="Lee A.P."/>
            <person name="Johnson J."/>
            <person name="Dandona N."/>
            <person name="Viswanathan L.D."/>
            <person name="Tay A."/>
            <person name="Venter J.C."/>
            <person name="Strausberg R.L."/>
            <person name="Brenner S."/>
        </authorList>
    </citation>
    <scope>NUCLEOTIDE SEQUENCE [LARGE SCALE GENOMIC DNA]</scope>
</reference>
<reference evidence="3" key="4">
    <citation type="submission" date="2025-05" db="UniProtKB">
        <authorList>
            <consortium name="Ensembl"/>
        </authorList>
    </citation>
    <scope>IDENTIFICATION</scope>
</reference>
<reference evidence="2 4" key="3">
    <citation type="journal article" date="2014" name="Nature">
        <title>Elephant shark genome provides unique insights into gnathostome evolution.</title>
        <authorList>
            <consortium name="International Elephant Shark Genome Sequencing Consortium"/>
            <person name="Venkatesh B."/>
            <person name="Lee A.P."/>
            <person name="Ravi V."/>
            <person name="Maurya A.K."/>
            <person name="Lian M.M."/>
            <person name="Swann J.B."/>
            <person name="Ohta Y."/>
            <person name="Flajnik M.F."/>
            <person name="Sutoh Y."/>
            <person name="Kasahara M."/>
            <person name="Hoon S."/>
            <person name="Gangu V."/>
            <person name="Roy S.W."/>
            <person name="Irimia M."/>
            <person name="Korzh V."/>
            <person name="Kondrychyn I."/>
            <person name="Lim Z.W."/>
            <person name="Tay B.H."/>
            <person name="Tohari S."/>
            <person name="Kong K.W."/>
            <person name="Ho S."/>
            <person name="Lorente-Galdos B."/>
            <person name="Quilez J."/>
            <person name="Marques-Bonet T."/>
            <person name="Raney B.J."/>
            <person name="Ingham P.W."/>
            <person name="Tay A."/>
            <person name="Hillier L.W."/>
            <person name="Minx P."/>
            <person name="Boehm T."/>
            <person name="Wilson R.K."/>
            <person name="Brenner S."/>
            <person name="Warren W.C."/>
        </authorList>
    </citation>
    <scope>NUCLEOTIDE SEQUENCE</scope>
    <source>
        <tissue evidence="2">Testis</tissue>
    </source>
</reference>
<keyword evidence="4" id="KW-1185">Reference proteome</keyword>
<evidence type="ECO:0000313" key="3">
    <source>
        <dbReference type="Ensembl" id="ENSCMIP00000014848.1"/>
    </source>
</evidence>
<dbReference type="Gene3D" id="3.90.280.10">
    <property type="entry name" value="PEBP-like"/>
    <property type="match status" value="1"/>
</dbReference>
<dbReference type="SUPFAM" id="SSF49777">
    <property type="entry name" value="PEBP-like"/>
    <property type="match status" value="1"/>
</dbReference>
<dbReference type="InterPro" id="IPR008914">
    <property type="entry name" value="PEBP"/>
</dbReference>
<evidence type="ECO:0000256" key="1">
    <source>
        <dbReference type="SAM" id="SignalP"/>
    </source>
</evidence>
<feature type="chain" id="PRO_5044739657" evidence="1">
    <location>
        <begin position="17"/>
        <end position="152"/>
    </location>
</feature>
<dbReference type="EMBL" id="JW877892">
    <property type="protein sequence ID" value="AFP10409.1"/>
    <property type="molecule type" value="mRNA"/>
</dbReference>
<proteinExistence type="evidence at transcript level"/>
<dbReference type="Pfam" id="PF01161">
    <property type="entry name" value="PBP"/>
    <property type="match status" value="1"/>
</dbReference>
<accession>V9LD22</accession>
<dbReference type="InterPro" id="IPR036610">
    <property type="entry name" value="PEBP-like_sf"/>
</dbReference>
<dbReference type="AlphaFoldDB" id="V9LD22"/>
<dbReference type="STRING" id="7868.ENSCMIP00000014848"/>
<evidence type="ECO:0000313" key="4">
    <source>
        <dbReference type="Proteomes" id="UP000314986"/>
    </source>
</evidence>
<sequence length="152" mass="17284">MNWLSFLFLAGLGCLAYQKTDVEDSICIVQNITGQDSNICSGDLEIIYPELGNVACSIILRCLEYQRKLSREWGPPSVKSFQVDQRNMMYVLIMVDPDAPAGQNIPSGYWRHWLVINIGAHVYKRSSEMEPRLCKWRCLDTIVVPRINVASS</sequence>
<name>V9LD22_CALMI</name>